<evidence type="ECO:0000313" key="4">
    <source>
        <dbReference type="EMBL" id="PSV90879.1"/>
    </source>
</evidence>
<dbReference type="GeneID" id="99740548"/>
<dbReference type="Proteomes" id="UP000240410">
    <property type="component" value="Unassembled WGS sequence"/>
</dbReference>
<dbReference type="STRING" id="553611.GCA_001557755_00827"/>
<protein>
    <recommendedName>
        <fullName evidence="1">Protein SlyX homolog</fullName>
    </recommendedName>
</protein>
<keyword evidence="6" id="KW-1185">Reference proteome</keyword>
<dbReference type="RefSeq" id="WP_008988094.1">
    <property type="nucleotide sequence ID" value="NZ_CP131601.1"/>
</dbReference>
<comment type="similarity">
    <text evidence="1">Belongs to the SlyX family.</text>
</comment>
<dbReference type="PANTHER" id="PTHR36508:SF1">
    <property type="entry name" value="PROTEIN SLYX"/>
    <property type="match status" value="1"/>
</dbReference>
<dbReference type="Proteomes" id="UP000241566">
    <property type="component" value="Unassembled WGS sequence"/>
</dbReference>
<dbReference type="InterPro" id="IPR007236">
    <property type="entry name" value="SlyX"/>
</dbReference>
<dbReference type="Pfam" id="PF04102">
    <property type="entry name" value="SlyX"/>
    <property type="match status" value="1"/>
</dbReference>
<dbReference type="Gene3D" id="1.20.5.300">
    <property type="match status" value="1"/>
</dbReference>
<dbReference type="PANTHER" id="PTHR36508">
    <property type="entry name" value="PROTEIN SLYX"/>
    <property type="match status" value="1"/>
</dbReference>
<accession>A0A0D8M9G0</accession>
<reference evidence="4 5" key="1">
    <citation type="submission" date="2018-03" db="EMBL/GenBank/DDBJ databases">
        <title>Whole genome sequencing of Histamine producing bacteria.</title>
        <authorList>
            <person name="Butler K."/>
        </authorList>
    </citation>
    <scope>NUCLEOTIDE SEQUENCE [LARGE SCALE GENOMIC DNA]</scope>
    <source>
        <strain evidence="3 6">ATCC 25521</strain>
        <strain evidence="4 5">ATCC 33979</strain>
    </source>
</reference>
<dbReference type="HAMAP" id="MF_00715">
    <property type="entry name" value="SlyX"/>
    <property type="match status" value="1"/>
</dbReference>
<evidence type="ECO:0000313" key="3">
    <source>
        <dbReference type="EMBL" id="PSV83065.1"/>
    </source>
</evidence>
<comment type="caution">
    <text evidence="4">The sequence shown here is derived from an EMBL/GenBank/DDBJ whole genome shotgun (WGS) entry which is preliminary data.</text>
</comment>
<evidence type="ECO:0000313" key="5">
    <source>
        <dbReference type="Proteomes" id="UP000240410"/>
    </source>
</evidence>
<dbReference type="EMBL" id="PYOI01000010">
    <property type="protein sequence ID" value="PSV83065.1"/>
    <property type="molecule type" value="Genomic_DNA"/>
</dbReference>
<dbReference type="OrthoDB" id="5771733at2"/>
<dbReference type="AlphaFoldDB" id="A0A0D8M9G0"/>
<evidence type="ECO:0000256" key="1">
    <source>
        <dbReference type="HAMAP-Rule" id="MF_00715"/>
    </source>
</evidence>
<name>A0A0D8M9G0_PHOLE</name>
<evidence type="ECO:0000256" key="2">
    <source>
        <dbReference type="SAM" id="Coils"/>
    </source>
</evidence>
<organism evidence="4 5">
    <name type="scientific">Photobacterium leiognathi</name>
    <dbReference type="NCBI Taxonomy" id="553611"/>
    <lineage>
        <taxon>Bacteria</taxon>
        <taxon>Pseudomonadati</taxon>
        <taxon>Pseudomonadota</taxon>
        <taxon>Gammaproteobacteria</taxon>
        <taxon>Vibrionales</taxon>
        <taxon>Vibrionaceae</taxon>
        <taxon>Photobacterium</taxon>
    </lineage>
</organism>
<dbReference type="EMBL" id="PYOJ01000007">
    <property type="protein sequence ID" value="PSV90879.1"/>
    <property type="molecule type" value="Genomic_DNA"/>
</dbReference>
<feature type="coiled-coil region" evidence="2">
    <location>
        <begin position="4"/>
        <end position="31"/>
    </location>
</feature>
<gene>
    <name evidence="1" type="primary">slyX</name>
    <name evidence="4" type="ORF">CTM89_08240</name>
    <name evidence="3" type="ORF">CTM94_08495</name>
</gene>
<keyword evidence="2" id="KW-0175">Coiled coil</keyword>
<sequence length="73" mass="8599">MTEIEQLQHRIDELEMKQAFQEQTIDDLNEALTKQQFMIDKMEVQLRFLVGKVKGMQTSNMATESEETPPPHY</sequence>
<proteinExistence type="inferred from homology"/>
<evidence type="ECO:0000313" key="6">
    <source>
        <dbReference type="Proteomes" id="UP000241566"/>
    </source>
</evidence>